<evidence type="ECO:0000313" key="2">
    <source>
        <dbReference type="EMBL" id="SFT18352.1"/>
    </source>
</evidence>
<gene>
    <name evidence="2" type="ORF">SAMN05444586_103513</name>
</gene>
<keyword evidence="1" id="KW-1133">Transmembrane helix</keyword>
<dbReference type="Proteomes" id="UP000182827">
    <property type="component" value="Unassembled WGS sequence"/>
</dbReference>
<evidence type="ECO:0000256" key="1">
    <source>
        <dbReference type="SAM" id="Phobius"/>
    </source>
</evidence>
<keyword evidence="1" id="KW-0812">Transmembrane</keyword>
<sequence length="86" mass="9983">MLPKQLKILSTVLAILGIAAFFIFQYVIQPEKLGGFTEGTEQYNGYRYAKDNQFKSVDQCDDEKDDPAINFNQDFFEGCKQYFNHQ</sequence>
<keyword evidence="3" id="KW-1185">Reference proteome</keyword>
<protein>
    <submittedName>
        <fullName evidence="2">Uncharacterized protein</fullName>
    </submittedName>
</protein>
<keyword evidence="1" id="KW-0472">Membrane</keyword>
<reference evidence="3" key="1">
    <citation type="submission" date="2016-10" db="EMBL/GenBank/DDBJ databases">
        <authorList>
            <person name="Varghese N."/>
            <person name="Submissions S."/>
        </authorList>
    </citation>
    <scope>NUCLEOTIDE SEQUENCE [LARGE SCALE GENOMIC DNA]</scope>
    <source>
        <strain evidence="3">ANC 5076</strain>
    </source>
</reference>
<dbReference type="EMBL" id="FOZU01000035">
    <property type="protein sequence ID" value="SFT18352.1"/>
    <property type="molecule type" value="Genomic_DNA"/>
</dbReference>
<proteinExistence type="predicted"/>
<accession>A0A1I6VXE4</accession>
<organism evidence="2 3">
    <name type="scientific">Acinetobacter bohemicus</name>
    <dbReference type="NCBI Taxonomy" id="1435036"/>
    <lineage>
        <taxon>Bacteria</taxon>
        <taxon>Pseudomonadati</taxon>
        <taxon>Pseudomonadota</taxon>
        <taxon>Gammaproteobacteria</taxon>
        <taxon>Moraxellales</taxon>
        <taxon>Moraxellaceae</taxon>
        <taxon>Acinetobacter</taxon>
    </lineage>
</organism>
<dbReference type="AlphaFoldDB" id="A0A1I6VXE4"/>
<name>A0A1I6VXE4_9GAMM</name>
<evidence type="ECO:0000313" key="3">
    <source>
        <dbReference type="Proteomes" id="UP000182827"/>
    </source>
</evidence>
<dbReference type="RefSeq" id="WP_074947513.1">
    <property type="nucleotide sequence ID" value="NZ_FOZU01000035.1"/>
</dbReference>
<feature type="transmembrane region" description="Helical" evidence="1">
    <location>
        <begin position="6"/>
        <end position="28"/>
    </location>
</feature>